<comment type="caution">
    <text evidence="2">The sequence shown here is derived from an EMBL/GenBank/DDBJ whole genome shotgun (WGS) entry which is preliminary data.</text>
</comment>
<gene>
    <name evidence="2" type="ORF">CFT61_11750</name>
</gene>
<evidence type="ECO:0000313" key="2">
    <source>
        <dbReference type="EMBL" id="OXL43363.1"/>
    </source>
</evidence>
<dbReference type="Gene3D" id="3.40.50.300">
    <property type="entry name" value="P-loop containing nucleotide triphosphate hydrolases"/>
    <property type="match status" value="2"/>
</dbReference>
<organism evidence="2 3">
    <name type="scientific">Segatella copri</name>
    <dbReference type="NCBI Taxonomy" id="165179"/>
    <lineage>
        <taxon>Bacteria</taxon>
        <taxon>Pseudomonadati</taxon>
        <taxon>Bacteroidota</taxon>
        <taxon>Bacteroidia</taxon>
        <taxon>Bacteroidales</taxon>
        <taxon>Prevotellaceae</taxon>
        <taxon>Segatella</taxon>
    </lineage>
</organism>
<evidence type="ECO:0000259" key="1">
    <source>
        <dbReference type="SMART" id="SM00382"/>
    </source>
</evidence>
<dbReference type="SUPFAM" id="SSF52540">
    <property type="entry name" value="P-loop containing nucleoside triphosphate hydrolases"/>
    <property type="match status" value="1"/>
</dbReference>
<dbReference type="GO" id="GO:0005524">
    <property type="term" value="F:ATP binding"/>
    <property type="evidence" value="ECO:0007669"/>
    <property type="project" value="InterPro"/>
</dbReference>
<dbReference type="InterPro" id="IPR051396">
    <property type="entry name" value="Bact_Antivir_Def_Nuclease"/>
</dbReference>
<dbReference type="InterPro" id="IPR027417">
    <property type="entry name" value="P-loop_NTPase"/>
</dbReference>
<reference evidence="2 3" key="1">
    <citation type="submission" date="2017-07" db="EMBL/GenBank/DDBJ databases">
        <title>Draft genome sequence of Prevotella copri isolated from the gut of healthy adult Indian.</title>
        <authorList>
            <person name="Das B."/>
            <person name="Bag S."/>
            <person name="Ghosh T.S."/>
        </authorList>
    </citation>
    <scope>NUCLEOTIDE SEQUENCE [LARGE SCALE GENOMIC DNA]</scope>
    <source>
        <strain evidence="2 3">Indica</strain>
    </source>
</reference>
<name>A0AA91YWF8_9BACT</name>
<dbReference type="PANTHER" id="PTHR43581:SF2">
    <property type="entry name" value="EXCINUCLEASE ATPASE SUBUNIT"/>
    <property type="match status" value="1"/>
</dbReference>
<dbReference type="SMART" id="SM00382">
    <property type="entry name" value="AAA"/>
    <property type="match status" value="1"/>
</dbReference>
<dbReference type="InterPro" id="IPR003959">
    <property type="entry name" value="ATPase_AAA_core"/>
</dbReference>
<dbReference type="PANTHER" id="PTHR43581">
    <property type="entry name" value="ATP/GTP PHOSPHATASE"/>
    <property type="match status" value="1"/>
</dbReference>
<protein>
    <recommendedName>
        <fullName evidence="1">AAA+ ATPase domain-containing protein</fullName>
    </recommendedName>
</protein>
<dbReference type="Pfam" id="PF13304">
    <property type="entry name" value="AAA_21"/>
    <property type="match status" value="1"/>
</dbReference>
<dbReference type="InterPro" id="IPR003593">
    <property type="entry name" value="AAA+_ATPase"/>
</dbReference>
<evidence type="ECO:0000313" key="3">
    <source>
        <dbReference type="Proteomes" id="UP000215155"/>
    </source>
</evidence>
<feature type="domain" description="AAA+ ATPase" evidence="1">
    <location>
        <begin position="29"/>
        <end position="273"/>
    </location>
</feature>
<dbReference type="Pfam" id="PF13175">
    <property type="entry name" value="AAA_15"/>
    <property type="match status" value="1"/>
</dbReference>
<dbReference type="AlphaFoldDB" id="A0AA91YWF8"/>
<dbReference type="GO" id="GO:0016887">
    <property type="term" value="F:ATP hydrolysis activity"/>
    <property type="evidence" value="ECO:0007669"/>
    <property type="project" value="InterPro"/>
</dbReference>
<sequence>MPEQSQQRLKSLSITGLRRLKNLNISFEDKEVTGIFGVNGCGKTTLLYTLLCLYNQKNPVAQFNFGNFFKKCSANEFEDTEIAADVSYRIGRDIHEPTVYYKKSAGSDRWTPKTSRRPERKVYFLGISSSVPSIENERETTVNYRFDGDNDLENGILGLARRILGIQYTQISRTRRNNKDYYHATVQDGANYFSISMGAGEQRVLRLLEVIEKVENYSLVVIDEIDLTLHNAALMRLIDYLVEKGRSRHIQFIFSSHCEALTKRKDINVRHLFQTPVKTLCFNESNPECLESMTGEILRPVEIYVEDILAKTIVAHVAKELGISKRVVIKQYGSCTNAFVASCGMHMLGHSLEHKLFVLDGDLYRTEEECKNQLKKFYSGTEPDKEQKRNEVLQHILQLNLPDGEQPEKYINHILTNEIENQNSEIVALAKSIIEPDDPHKYLDDIIDGLGDEENVGLYKVVDELAKHPEWSSYTESVRNWLINEKYNLGL</sequence>
<dbReference type="InterPro" id="IPR041685">
    <property type="entry name" value="AAA_GajA/Old/RecF-like"/>
</dbReference>
<dbReference type="RefSeq" id="WP_089544607.1">
    <property type="nucleotide sequence ID" value="NZ_NMPZ01000019.1"/>
</dbReference>
<dbReference type="EMBL" id="NMPZ01000019">
    <property type="protein sequence ID" value="OXL43363.1"/>
    <property type="molecule type" value="Genomic_DNA"/>
</dbReference>
<proteinExistence type="predicted"/>
<dbReference type="Proteomes" id="UP000215155">
    <property type="component" value="Unassembled WGS sequence"/>
</dbReference>
<accession>A0AA91YWF8</accession>